<dbReference type="OrthoDB" id="258495at2759"/>
<name>A0A067PCX1_PLEO1</name>
<evidence type="ECO:0000256" key="1">
    <source>
        <dbReference type="SAM" id="MobiDB-lite"/>
    </source>
</evidence>
<protein>
    <recommendedName>
        <fullName evidence="4">Cyclic-AMP phosphodiesterase</fullName>
    </recommendedName>
</protein>
<feature type="region of interest" description="Disordered" evidence="1">
    <location>
        <begin position="277"/>
        <end position="300"/>
    </location>
</feature>
<dbReference type="Pfam" id="PF02112">
    <property type="entry name" value="PDEase_II"/>
    <property type="match status" value="1"/>
</dbReference>
<gene>
    <name evidence="2" type="ORF">PLEOSDRAFT_48098</name>
</gene>
<dbReference type="VEuPathDB" id="FungiDB:PLEOSDRAFT_48098"/>
<dbReference type="InterPro" id="IPR000396">
    <property type="entry name" value="Pdiesterase2"/>
</dbReference>
<dbReference type="GO" id="GO:0004115">
    <property type="term" value="F:3',5'-cyclic-AMP phosphodiesterase activity"/>
    <property type="evidence" value="ECO:0007669"/>
    <property type="project" value="InterPro"/>
</dbReference>
<dbReference type="EMBL" id="KL198004">
    <property type="protein sequence ID" value="KDQ33726.1"/>
    <property type="molecule type" value="Genomic_DNA"/>
</dbReference>
<reference evidence="3" key="1">
    <citation type="journal article" date="2014" name="Proc. Natl. Acad. Sci. U.S.A.">
        <title>Extensive sampling of basidiomycete genomes demonstrates inadequacy of the white-rot/brown-rot paradigm for wood decay fungi.</title>
        <authorList>
            <person name="Riley R."/>
            <person name="Salamov A.A."/>
            <person name="Brown D.W."/>
            <person name="Nagy L.G."/>
            <person name="Floudas D."/>
            <person name="Held B.W."/>
            <person name="Levasseur A."/>
            <person name="Lombard V."/>
            <person name="Morin E."/>
            <person name="Otillar R."/>
            <person name="Lindquist E.A."/>
            <person name="Sun H."/>
            <person name="LaButti K.M."/>
            <person name="Schmutz J."/>
            <person name="Jabbour D."/>
            <person name="Luo H."/>
            <person name="Baker S.E."/>
            <person name="Pisabarro A.G."/>
            <person name="Walton J.D."/>
            <person name="Blanchette R.A."/>
            <person name="Henrissat B."/>
            <person name="Martin F."/>
            <person name="Cullen D."/>
            <person name="Hibbett D.S."/>
            <person name="Grigoriev I.V."/>
        </authorList>
    </citation>
    <scope>NUCLEOTIDE SEQUENCE [LARGE SCALE GENOMIC DNA]</scope>
    <source>
        <strain evidence="3">PC15</strain>
    </source>
</reference>
<dbReference type="SUPFAM" id="SSF56281">
    <property type="entry name" value="Metallo-hydrolase/oxidoreductase"/>
    <property type="match status" value="1"/>
</dbReference>
<evidence type="ECO:0000313" key="2">
    <source>
        <dbReference type="EMBL" id="KDQ33726.1"/>
    </source>
</evidence>
<proteinExistence type="predicted"/>
<evidence type="ECO:0008006" key="4">
    <source>
        <dbReference type="Google" id="ProtNLM"/>
    </source>
</evidence>
<organism evidence="2 3">
    <name type="scientific">Pleurotus ostreatus (strain PC15)</name>
    <name type="common">Oyster mushroom</name>
    <dbReference type="NCBI Taxonomy" id="1137138"/>
    <lineage>
        <taxon>Eukaryota</taxon>
        <taxon>Fungi</taxon>
        <taxon>Dikarya</taxon>
        <taxon>Basidiomycota</taxon>
        <taxon>Agaricomycotina</taxon>
        <taxon>Agaricomycetes</taxon>
        <taxon>Agaricomycetidae</taxon>
        <taxon>Agaricales</taxon>
        <taxon>Pleurotineae</taxon>
        <taxon>Pleurotaceae</taxon>
        <taxon>Pleurotus</taxon>
    </lineage>
</organism>
<evidence type="ECO:0000313" key="3">
    <source>
        <dbReference type="Proteomes" id="UP000027073"/>
    </source>
</evidence>
<dbReference type="Gene3D" id="3.60.15.10">
    <property type="entry name" value="Ribonuclease Z/Hydroxyacylglutathione hydrolase-like"/>
    <property type="match status" value="1"/>
</dbReference>
<dbReference type="GO" id="GO:0006198">
    <property type="term" value="P:cAMP catabolic process"/>
    <property type="evidence" value="ECO:0007669"/>
    <property type="project" value="InterPro"/>
</dbReference>
<dbReference type="STRING" id="1137138.A0A067PCX1"/>
<dbReference type="Proteomes" id="UP000027073">
    <property type="component" value="Unassembled WGS sequence"/>
</dbReference>
<accession>A0A067PCX1</accession>
<dbReference type="HOGENOM" id="CLU_016658_0_0_1"/>
<dbReference type="PRINTS" id="PR00388">
    <property type="entry name" value="PDIESTERASE2"/>
</dbReference>
<sequence>MPAFNMIVVGSGGGPDETNLSSYLIKPAEASWDEGVIGLEAGSGQGALNKILSQAPEFWLDKEGDQGYTAAQIYTFVRCYLVTHAHLDHISSLIMSAGSSTDRLRKRIYASEQCLQDLESVFSNRIWPNLASWKTDDENYKYLYSPLVPDGKYKTIHPQVSARIMPLSHGRVIDETEGEYTSSAFFVRNDSSGHEFLFFGDVEPDSLALIPRTTEVWRAAAPKIPAKLSTIFIECSWPSGRPNDMLHGHLSPEHLVCELTALAVEVAKVRLTATQAATANQNASPGPARKRQRRNPPPSIDLKNILRGLRVYIIHTKGCASDTPKVILEQVKQLVLEKGLGAEILLAEQGMRVDI</sequence>
<dbReference type="InParanoid" id="A0A067PCX1"/>
<dbReference type="GO" id="GO:1902660">
    <property type="term" value="P:negative regulation of glucose mediated signaling pathway"/>
    <property type="evidence" value="ECO:0007669"/>
    <property type="project" value="TreeGrafter"/>
</dbReference>
<dbReference type="InterPro" id="IPR036866">
    <property type="entry name" value="RibonucZ/Hydroxyglut_hydro"/>
</dbReference>
<dbReference type="GO" id="GO:0047555">
    <property type="term" value="F:3',5'-cyclic-GMP phosphodiesterase activity"/>
    <property type="evidence" value="ECO:0007669"/>
    <property type="project" value="TreeGrafter"/>
</dbReference>
<dbReference type="CDD" id="cd07735">
    <property type="entry name" value="class_II_PDE_MBL-fold"/>
    <property type="match status" value="1"/>
</dbReference>
<dbReference type="PANTHER" id="PTHR28283">
    <property type="entry name" value="3',5'-CYCLIC-NUCLEOTIDE PHOSPHODIESTERASE 1"/>
    <property type="match status" value="1"/>
</dbReference>
<dbReference type="AlphaFoldDB" id="A0A067PCX1"/>
<dbReference type="PANTHER" id="PTHR28283:SF1">
    <property type="entry name" value="3',5'-CYCLIC-NUCLEOTIDE PHOSPHODIESTERASE 1"/>
    <property type="match status" value="1"/>
</dbReference>
<dbReference type="FunCoup" id="A0A067PCX1">
    <property type="interactions" value="42"/>
</dbReference>